<reference evidence="10 11" key="1">
    <citation type="journal article" date="2007" name="Science">
        <title>The Chlamydomonas genome reveals the evolution of key animal and plant functions.</title>
        <authorList>
            <person name="Merchant S.S."/>
            <person name="Prochnik S.E."/>
            <person name="Vallon O."/>
            <person name="Harris E.H."/>
            <person name="Karpowicz S.J."/>
            <person name="Witman G.B."/>
            <person name="Terry A."/>
            <person name="Salamov A."/>
            <person name="Fritz-Laylin L.K."/>
            <person name="Marechal-Drouard L."/>
            <person name="Marshall W.F."/>
            <person name="Qu L.H."/>
            <person name="Nelson D.R."/>
            <person name="Sanderfoot A.A."/>
            <person name="Spalding M.H."/>
            <person name="Kapitonov V.V."/>
            <person name="Ren Q."/>
            <person name="Ferris P."/>
            <person name="Lindquist E."/>
            <person name="Shapiro H."/>
            <person name="Lucas S.M."/>
            <person name="Grimwood J."/>
            <person name="Schmutz J."/>
            <person name="Cardol P."/>
            <person name="Cerutti H."/>
            <person name="Chanfreau G."/>
            <person name="Chen C.L."/>
            <person name="Cognat V."/>
            <person name="Croft M.T."/>
            <person name="Dent R."/>
            <person name="Dutcher S."/>
            <person name="Fernandez E."/>
            <person name="Fukuzawa H."/>
            <person name="Gonzalez-Ballester D."/>
            <person name="Gonzalez-Halphen D."/>
            <person name="Hallmann A."/>
            <person name="Hanikenne M."/>
            <person name="Hippler M."/>
            <person name="Inwood W."/>
            <person name="Jabbari K."/>
            <person name="Kalanon M."/>
            <person name="Kuras R."/>
            <person name="Lefebvre P.A."/>
            <person name="Lemaire S.D."/>
            <person name="Lobanov A.V."/>
            <person name="Lohr M."/>
            <person name="Manuell A."/>
            <person name="Meier I."/>
            <person name="Mets L."/>
            <person name="Mittag M."/>
            <person name="Mittelmeier T."/>
            <person name="Moroney J.V."/>
            <person name="Moseley J."/>
            <person name="Napoli C."/>
            <person name="Nedelcu A.M."/>
            <person name="Niyogi K."/>
            <person name="Novoselov S.V."/>
            <person name="Paulsen I.T."/>
            <person name="Pazour G."/>
            <person name="Purton S."/>
            <person name="Ral J.P."/>
            <person name="Riano-Pachon D.M."/>
            <person name="Riekhof W."/>
            <person name="Rymarquis L."/>
            <person name="Schroda M."/>
            <person name="Stern D."/>
            <person name="Umen J."/>
            <person name="Willows R."/>
            <person name="Wilson N."/>
            <person name="Zimmer S.L."/>
            <person name="Allmer J."/>
            <person name="Balk J."/>
            <person name="Bisova K."/>
            <person name="Chen C.J."/>
            <person name="Elias M."/>
            <person name="Gendler K."/>
            <person name="Hauser C."/>
            <person name="Lamb M.R."/>
            <person name="Ledford H."/>
            <person name="Long J.C."/>
            <person name="Minagawa J."/>
            <person name="Page M.D."/>
            <person name="Pan J."/>
            <person name="Pootakham W."/>
            <person name="Roje S."/>
            <person name="Rose A."/>
            <person name="Stahlberg E."/>
            <person name="Terauchi A.M."/>
            <person name="Yang P."/>
            <person name="Ball S."/>
            <person name="Bowler C."/>
            <person name="Dieckmann C.L."/>
            <person name="Gladyshev V.N."/>
            <person name="Green P."/>
            <person name="Jorgensen R."/>
            <person name="Mayfield S."/>
            <person name="Mueller-Roeber B."/>
            <person name="Rajamani S."/>
            <person name="Sayre R.T."/>
            <person name="Brokstein P."/>
            <person name="Dubchak I."/>
            <person name="Goodstein D."/>
            <person name="Hornick L."/>
            <person name="Huang Y.W."/>
            <person name="Jhaveri J."/>
            <person name="Luo Y."/>
            <person name="Martinez D."/>
            <person name="Ngau W.C."/>
            <person name="Otillar B."/>
            <person name="Poliakov A."/>
            <person name="Porter A."/>
            <person name="Szajkowski L."/>
            <person name="Werner G."/>
            <person name="Zhou K."/>
            <person name="Grigoriev I.V."/>
            <person name="Rokhsar D.S."/>
            <person name="Grossman A.R."/>
        </authorList>
    </citation>
    <scope>NUCLEOTIDE SEQUENCE [LARGE SCALE GENOMIC DNA]</scope>
    <source>
        <strain evidence="11">CC-503</strain>
    </source>
</reference>
<dbReference type="PROSITE" id="PS50077">
    <property type="entry name" value="HEAT_REPEAT"/>
    <property type="match status" value="1"/>
</dbReference>
<dbReference type="InterPro" id="IPR016024">
    <property type="entry name" value="ARM-type_fold"/>
</dbReference>
<dbReference type="SUPFAM" id="SSF48371">
    <property type="entry name" value="ARM repeat"/>
    <property type="match status" value="1"/>
</dbReference>
<dbReference type="GO" id="GO:0045943">
    <property type="term" value="P:positive regulation of transcription by RNA polymerase I"/>
    <property type="evidence" value="ECO:0000318"/>
    <property type="project" value="GO_Central"/>
</dbReference>
<feature type="compositionally biased region" description="Acidic residues" evidence="8">
    <location>
        <begin position="2016"/>
        <end position="2042"/>
    </location>
</feature>
<feature type="compositionally biased region" description="Low complexity" evidence="8">
    <location>
        <begin position="1665"/>
        <end position="1677"/>
    </location>
</feature>
<evidence type="ECO:0000256" key="1">
    <source>
        <dbReference type="ARBA" id="ARBA00004604"/>
    </source>
</evidence>
<comment type="subcellular location">
    <subcellularLocation>
        <location evidence="1">Nucleus</location>
        <location evidence="1">Nucleolus</location>
    </subcellularLocation>
</comment>
<feature type="compositionally biased region" description="Low complexity" evidence="8">
    <location>
        <begin position="496"/>
        <end position="507"/>
    </location>
</feature>
<dbReference type="InterPro" id="IPR012954">
    <property type="entry name" value="BP28_C_dom"/>
</dbReference>
<comment type="similarity">
    <text evidence="2">Belongs to the HEATR1/UTP10 family.</text>
</comment>
<proteinExistence type="inferred from homology"/>
<dbReference type="RefSeq" id="XP_042919062.1">
    <property type="nucleotide sequence ID" value="XM_043068918.1"/>
</dbReference>
<dbReference type="InParanoid" id="A0A2K3D6D3"/>
<evidence type="ECO:0000256" key="4">
    <source>
        <dbReference type="ARBA" id="ARBA00022552"/>
    </source>
</evidence>
<feature type="repeat" description="HEAT" evidence="7">
    <location>
        <begin position="1947"/>
        <end position="1982"/>
    </location>
</feature>
<sequence>MASALAQQLQALQKQRQPALAPALKKGKPSLLFDAQKAADVDLQTIYDLSTQGLEELVRLEPRFRPFRESLFSRASLDINPELQTAEFLSRLDESIGSFCLLLTNHFLAPPAFKALEYLIRRYKANERNVDALLTAALPYHATNEFVRLVQTLALGPPGSLWGWLAKMQTSGASLPRDLLAQRAANDKQLLIFICKAAGRLGGGAAATTGAEGAGAAASGGALAGFASRTYLSFYAVVLCEVLAVLRSVGEEALATLLPHLLAGLGPGAVQDYRAATLMAVAELCSRATLGRDFVKVLLNTMLKHTEIVSEHIRTALLVMAHMAVTQPHIRTLSDKTLKYLSALPNFVGELAALSQRPNIRLAPLLQLLCRSMAAALSAASASGGAARRAEADLLALAHGGALRGEPAHALASALLEAGGAAKAEASVRTSCQKVLRVLDQRYPETTDAAVNAFLEPLREQRRKAAAAAAASAAPADADDDASKRKKRQKTDGAAKKAASTKKTAAGSDDDEDEEDEAGGTAETAEAAAAALAPEDRARFEFVRATFAAGGYSAPCGGTMMTLAAALAAPQAAVRRMALQQLDSDLAAPSGSKKGKAAAGGTAAAEAPEASEARAALTAAALERLRDDDLSVVTAALGLSCLKALPPAALLDALTPLSHKLGTYLYGAAKLPQLRAARKAARKAAELLGHAGAAAVGSAAVVQAAALQLAALLLPSGRDPRIAVEAARAAAGMKQHVPIFAGLAAALPELEAAAKGPAADGAAAAGGKSSKGGKKKGASSEEAAEDGGKKLSKKAQRAAAAAAVARGIVAALAKTVTTDPAARSRELSELVAASAADAAAGGAAAAAAMRAQQVALLAAHAAAAAASPTTAAAAHTSTPAKASKAASGSSTTMPLLRAAVGLAEALLPAAAAAAAGVSTSDGLDWFAAFAERVAAADGLPTAALLPALSSDPSGSHEALVLGSLRANLARLPEAAAAASAAHVDGGSARQVLTHLAALRGGAAALQDLPSLVVTRSVGPGAARGGFLAAIYAAPSAEASTPVQLKVLALHVQAALVSAGAADVSSWLPTLLVALAAPEAAVRTAACDVLAPLAQLLSSGKASAGKVMSASSAAALCSGLLAHRAAICRDADATAALLRSTVTGSAAAATPEAASAATPSKRGKAAPKTAADGAAGTTGAPLALSPGATAEVATFLASSLSEAAADAVGTATALAILACLLSPASPSTAASMTAPPAELFAAASSFLGTVAAALRERPAAATAAHAAAVSQVLRLYTPAAAAAHADRVGQLAEVAELLPAAVAATSSAASDALAAARLAAVSCITPALFATLPPVGNAVRELFAVLLGRYESDPDEAVRAAARASLEAVPLSAQLIIPLLEPAAAAPPPAAATVAAPTPAKKKSKKADGAAADAAAAPAPPAPTPIDPAALRDAVVALELLQWRSGITAAATLVPALQALLRRLLPVVGSIATTLRSSAEDEDEAADADQDQAASDAADGGKSSLAGYAATLTLQALTALAAPAAAVDGGAFDLALAVSAAREAPDAAVRNAALSLLAALASRMPEAALSHVLQVLAVVHQSAALADDEHSRAVGATALSAVVPAWVGAGRRPAALWEQVVGSLPGLPPHRRLDLLLALMRALPQVEQGLSDGLLVMLQHAAAPSATPSTPAAAAAAKTPKKAGKKGAAAAPETPAGEAGAAPPPSVWLPELASQVALQVELPVRLGCCARVMQLALAESGRKAHTALPRVVVAFVTAQLKLKVALSAATAAHRRPEADPALETACRSLMTASLAQMQLLQPTSTSAPGTAAATTNSRAVLAASRGLYALFGALQGVMAPDAYLQALLTLAEHPADKVKRRALKLFTDKVRGVRGEIADQVELPHRVREAKLRQAADAAGRACAMLPPLLAASGDAAASPLTRQLALVALAAIATEFGQAQAAALLAGVPAVLAATKDSHAAIRASALAAVAAFVRALGPKLVPVLPSTVAAAVAAADSAWGRLARAGTAADAAMSDADDEDEAAGAVTDSDDEEDGDSDDEGDGKTQKKRRSKASSDADDAALELSSALASLNALVESLGGFLSPHLAAVLAILLNPRVLACRVAGCDQFAASIRSALPGAIPARLLLPALFERLQPCIDAAADCAGAAAAAAPAVALLDMVGAAAAAMEAKVAAQYADALFNFLLRALDVRQRRPAALVAHSDAAIDAVEAAATRALVALTMKLSEARFKPMFLRLLEWASTVSVPEGSAEPSYLGRMVALYGAVNALTDRLRSVLVPYFRYLLDSAIAHLGGDDGAAAGAARRGKKKQKRASAAAALAEAEAAAAAADGADDQAAAQVKLAWLLRLRIIRALHRCCLHDTVSFIDAERFARLHPALLSQLEAEPPAAALPLLLSPAHADADLSAYLRLGSATRSYTAADGAAATSGPLGAAAVGCLLALAVAANSDALWKPLNHGALMLTRSSEPRVRALALEVVAQLVDRLREEYLVLLPESLPFLSELLEDVDAGVASRVRQVVTQLEEISGEKLDEYLKIA</sequence>
<dbReference type="FunCoup" id="A0A2K3D6D3">
    <property type="interactions" value="1843"/>
</dbReference>
<gene>
    <name evidence="10" type="ORF">CHLRE_12g548000v5</name>
</gene>
<keyword evidence="11" id="KW-1185">Reference proteome</keyword>
<dbReference type="Gramene" id="PNW76096">
    <property type="protein sequence ID" value="PNW76096"/>
    <property type="gene ID" value="CHLRE_12g548000v5"/>
</dbReference>
<dbReference type="Pfam" id="PF08146">
    <property type="entry name" value="BP28CT"/>
    <property type="match status" value="1"/>
</dbReference>
<feature type="compositionally biased region" description="Low complexity" evidence="8">
    <location>
        <begin position="1685"/>
        <end position="1700"/>
    </location>
</feature>
<feature type="region of interest" description="Disordered" evidence="8">
    <location>
        <begin position="586"/>
        <end position="606"/>
    </location>
</feature>
<name>A0A2K3D6D3_CHLRE</name>
<feature type="compositionally biased region" description="Acidic residues" evidence="8">
    <location>
        <begin position="1479"/>
        <end position="1489"/>
    </location>
</feature>
<dbReference type="OrthoDB" id="31183at2759"/>
<dbReference type="Gene3D" id="1.25.10.10">
    <property type="entry name" value="Leucine-rich Repeat Variant"/>
    <property type="match status" value="2"/>
</dbReference>
<dbReference type="Proteomes" id="UP000006906">
    <property type="component" value="Chromosome 12"/>
</dbReference>
<keyword evidence="4" id="KW-0698">rRNA processing</keyword>
<dbReference type="InterPro" id="IPR022125">
    <property type="entry name" value="U3snoRNP10_N"/>
</dbReference>
<feature type="region of interest" description="Disordered" evidence="8">
    <location>
        <begin position="1392"/>
        <end position="1424"/>
    </location>
</feature>
<dbReference type="PANTHER" id="PTHR13457">
    <property type="entry name" value="BAP28"/>
    <property type="match status" value="1"/>
</dbReference>
<dbReference type="GO" id="GO:0034455">
    <property type="term" value="C:t-UTP complex"/>
    <property type="evidence" value="ECO:0000318"/>
    <property type="project" value="GO_Central"/>
</dbReference>
<evidence type="ECO:0000256" key="7">
    <source>
        <dbReference type="PROSITE-ProRule" id="PRU00103"/>
    </source>
</evidence>
<dbReference type="InterPro" id="IPR021133">
    <property type="entry name" value="HEAT_type_2"/>
</dbReference>
<feature type="compositionally biased region" description="Low complexity" evidence="8">
    <location>
        <begin position="519"/>
        <end position="531"/>
    </location>
</feature>
<dbReference type="GO" id="GO:0030515">
    <property type="term" value="F:snoRNA binding"/>
    <property type="evidence" value="ECO:0000318"/>
    <property type="project" value="GO_Central"/>
</dbReference>
<evidence type="ECO:0000256" key="2">
    <source>
        <dbReference type="ARBA" id="ARBA00010559"/>
    </source>
</evidence>
<evidence type="ECO:0000256" key="5">
    <source>
        <dbReference type="ARBA" id="ARBA00023242"/>
    </source>
</evidence>
<dbReference type="PANTHER" id="PTHR13457:SF1">
    <property type="entry name" value="HEAT REPEAT-CONTAINING PROTEIN 1"/>
    <property type="match status" value="1"/>
</dbReference>
<dbReference type="STRING" id="3055.A0A2K3D6D3"/>
<evidence type="ECO:0000313" key="10">
    <source>
        <dbReference type="EMBL" id="PNW76096.1"/>
    </source>
</evidence>
<dbReference type="ExpressionAtlas" id="A0A2K3D6D3">
    <property type="expression patterns" value="baseline and differential"/>
</dbReference>
<dbReference type="SMART" id="SM01036">
    <property type="entry name" value="BP28CT"/>
    <property type="match status" value="1"/>
</dbReference>
<dbReference type="GO" id="GO:0032040">
    <property type="term" value="C:small-subunit processome"/>
    <property type="evidence" value="ECO:0000318"/>
    <property type="project" value="GO_Central"/>
</dbReference>
<feature type="compositionally biased region" description="Acidic residues" evidence="8">
    <location>
        <begin position="508"/>
        <end position="518"/>
    </location>
</feature>
<keyword evidence="5" id="KW-0539">Nucleus</keyword>
<dbReference type="OMA" id="YLLLMQS"/>
<dbReference type="GeneID" id="5719616"/>
<protein>
    <recommendedName>
        <fullName evidence="9">BP28 C-terminal domain-containing protein</fullName>
    </recommendedName>
</protein>
<dbReference type="GO" id="GO:0030686">
    <property type="term" value="C:90S preribosome"/>
    <property type="evidence" value="ECO:0000318"/>
    <property type="project" value="GO_Central"/>
</dbReference>
<feature type="compositionally biased region" description="Low complexity" evidence="8">
    <location>
        <begin position="466"/>
        <end position="476"/>
    </location>
</feature>
<evidence type="ECO:0000313" key="11">
    <source>
        <dbReference type="Proteomes" id="UP000006906"/>
    </source>
</evidence>
<dbReference type="InterPro" id="IPR040191">
    <property type="entry name" value="UTP10"/>
</dbReference>
<feature type="domain" description="BP28 C-terminal" evidence="9">
    <location>
        <begin position="2171"/>
        <end position="2365"/>
    </location>
</feature>
<feature type="region of interest" description="Disordered" evidence="8">
    <location>
        <begin position="466"/>
        <end position="531"/>
    </location>
</feature>
<dbReference type="Pfam" id="PF12397">
    <property type="entry name" value="U3snoRNP10"/>
    <property type="match status" value="1"/>
</dbReference>
<feature type="region of interest" description="Disordered" evidence="8">
    <location>
        <begin position="1665"/>
        <end position="1702"/>
    </location>
</feature>
<feature type="region of interest" description="Disordered" evidence="8">
    <location>
        <begin position="1148"/>
        <end position="1172"/>
    </location>
</feature>
<evidence type="ECO:0000256" key="6">
    <source>
        <dbReference type="ARBA" id="ARBA00023274"/>
    </source>
</evidence>
<organism evidence="10 11">
    <name type="scientific">Chlamydomonas reinhardtii</name>
    <name type="common">Chlamydomonas smithii</name>
    <dbReference type="NCBI Taxonomy" id="3055"/>
    <lineage>
        <taxon>Eukaryota</taxon>
        <taxon>Viridiplantae</taxon>
        <taxon>Chlorophyta</taxon>
        <taxon>core chlorophytes</taxon>
        <taxon>Chlorophyceae</taxon>
        <taxon>CS clade</taxon>
        <taxon>Chlamydomonadales</taxon>
        <taxon>Chlamydomonadaceae</taxon>
        <taxon>Chlamydomonas</taxon>
    </lineage>
</organism>
<evidence type="ECO:0000256" key="8">
    <source>
        <dbReference type="SAM" id="MobiDB-lite"/>
    </source>
</evidence>
<feature type="region of interest" description="Disordered" evidence="8">
    <location>
        <begin position="761"/>
        <end position="791"/>
    </location>
</feature>
<feature type="region of interest" description="Disordered" evidence="8">
    <location>
        <begin position="1475"/>
        <end position="1497"/>
    </location>
</feature>
<dbReference type="GO" id="GO:0000462">
    <property type="term" value="P:maturation of SSU-rRNA from tricistronic rRNA transcript (SSU-rRNA, 5.8S rRNA, LSU-rRNA)"/>
    <property type="evidence" value="ECO:0000318"/>
    <property type="project" value="GO_Central"/>
</dbReference>
<dbReference type="InterPro" id="IPR011989">
    <property type="entry name" value="ARM-like"/>
</dbReference>
<feature type="region of interest" description="Disordered" evidence="8">
    <location>
        <begin position="2011"/>
        <end position="2057"/>
    </location>
</feature>
<evidence type="ECO:0000259" key="9">
    <source>
        <dbReference type="SMART" id="SM01036"/>
    </source>
</evidence>
<keyword evidence="6" id="KW-0687">Ribonucleoprotein</keyword>
<dbReference type="KEGG" id="cre:CHLRE_12g548000v5"/>
<dbReference type="EMBL" id="CM008973">
    <property type="protein sequence ID" value="PNW76096.1"/>
    <property type="molecule type" value="Genomic_DNA"/>
</dbReference>
<evidence type="ECO:0000256" key="3">
    <source>
        <dbReference type="ARBA" id="ARBA00022517"/>
    </source>
</evidence>
<keyword evidence="3" id="KW-0690">Ribosome biogenesis</keyword>
<accession>A0A2K3D6D3</accession>